<dbReference type="AlphaFoldDB" id="A0A9Q4FUD1"/>
<evidence type="ECO:0000313" key="2">
    <source>
        <dbReference type="EMBL" id="MCP8889012.1"/>
    </source>
</evidence>
<keyword evidence="3" id="KW-1185">Reference proteome</keyword>
<evidence type="ECO:0000256" key="1">
    <source>
        <dbReference type="SAM" id="Phobius"/>
    </source>
</evidence>
<keyword evidence="1" id="KW-0812">Transmembrane</keyword>
<dbReference type="PANTHER" id="PTHR35813">
    <property type="entry name" value="INNER MEMBRANE PROTEIN YBAN"/>
    <property type="match status" value="1"/>
</dbReference>
<protein>
    <submittedName>
        <fullName evidence="2">YbaN family protein</fullName>
    </submittedName>
</protein>
<feature type="transmembrane region" description="Helical" evidence="1">
    <location>
        <begin position="52"/>
        <end position="70"/>
    </location>
</feature>
<keyword evidence="1" id="KW-0472">Membrane</keyword>
<dbReference type="Pfam" id="PF04304">
    <property type="entry name" value="DUF454"/>
    <property type="match status" value="1"/>
</dbReference>
<sequence length="98" mass="10669">MLPVLPTTPFILLAAAYFSRSSPRFEQWLIDHPRMGHHILAWRKNRAIPTRAKIAAVASMACSFLILLVAGNAPTALNICVATILVACVAYVATRPAK</sequence>
<evidence type="ECO:0000313" key="3">
    <source>
        <dbReference type="Proteomes" id="UP001060275"/>
    </source>
</evidence>
<dbReference type="PIRSF" id="PIRSF016789">
    <property type="entry name" value="DUF454"/>
    <property type="match status" value="1"/>
</dbReference>
<comment type="caution">
    <text evidence="2">The sequence shown here is derived from an EMBL/GenBank/DDBJ whole genome shotgun (WGS) entry which is preliminary data.</text>
</comment>
<organism evidence="2 3">
    <name type="scientific">Devosia ureilytica</name>
    <dbReference type="NCBI Taxonomy" id="2952754"/>
    <lineage>
        <taxon>Bacteria</taxon>
        <taxon>Pseudomonadati</taxon>
        <taxon>Pseudomonadota</taxon>
        <taxon>Alphaproteobacteria</taxon>
        <taxon>Hyphomicrobiales</taxon>
        <taxon>Devosiaceae</taxon>
        <taxon>Devosia</taxon>
    </lineage>
</organism>
<dbReference type="GO" id="GO:0005886">
    <property type="term" value="C:plasma membrane"/>
    <property type="evidence" value="ECO:0007669"/>
    <property type="project" value="TreeGrafter"/>
</dbReference>
<dbReference type="EMBL" id="JAMWDU010000009">
    <property type="protein sequence ID" value="MCP8889012.1"/>
    <property type="molecule type" value="Genomic_DNA"/>
</dbReference>
<accession>A0A9Q4FUD1</accession>
<dbReference type="Proteomes" id="UP001060275">
    <property type="component" value="Unassembled WGS sequence"/>
</dbReference>
<feature type="transmembrane region" description="Helical" evidence="1">
    <location>
        <begin position="76"/>
        <end position="94"/>
    </location>
</feature>
<reference evidence="2" key="1">
    <citation type="submission" date="2022-06" db="EMBL/GenBank/DDBJ databases">
        <title>Devosia sp. XJ19-45 genome assembly.</title>
        <authorList>
            <person name="Li B."/>
            <person name="Cai M."/>
            <person name="Nie G."/>
            <person name="Li W."/>
        </authorList>
    </citation>
    <scope>NUCLEOTIDE SEQUENCE</scope>
    <source>
        <strain evidence="2">XJ19-45</strain>
    </source>
</reference>
<name>A0A9Q4FUD1_9HYPH</name>
<dbReference type="PANTHER" id="PTHR35813:SF1">
    <property type="entry name" value="INNER MEMBRANE PROTEIN YBAN"/>
    <property type="match status" value="1"/>
</dbReference>
<gene>
    <name evidence="2" type="ORF">NF348_18020</name>
</gene>
<keyword evidence="1" id="KW-1133">Transmembrane helix</keyword>
<dbReference type="InterPro" id="IPR007401">
    <property type="entry name" value="DUF454"/>
</dbReference>
<proteinExistence type="predicted"/>